<proteinExistence type="predicted"/>
<reference evidence="2" key="1">
    <citation type="journal article" date="2015" name="Nature">
        <title>Complex archaea that bridge the gap between prokaryotes and eukaryotes.</title>
        <authorList>
            <person name="Spang A."/>
            <person name="Saw J.H."/>
            <person name="Jorgensen S.L."/>
            <person name="Zaremba-Niedzwiedzka K."/>
            <person name="Martijn J."/>
            <person name="Lind A.E."/>
            <person name="van Eijk R."/>
            <person name="Schleper C."/>
            <person name="Guy L."/>
            <person name="Ettema T.J."/>
        </authorList>
    </citation>
    <scope>NUCLEOTIDE SEQUENCE</scope>
</reference>
<organism evidence="2">
    <name type="scientific">marine sediment metagenome</name>
    <dbReference type="NCBI Taxonomy" id="412755"/>
    <lineage>
        <taxon>unclassified sequences</taxon>
        <taxon>metagenomes</taxon>
        <taxon>ecological metagenomes</taxon>
    </lineage>
</organism>
<name>A0A0F9LJ19_9ZZZZ</name>
<sequence>MSIAYDAASSSAIGTGNLTWDHTPVGTPKGVLVFVLAADNGLDEVTGVTYGGETLVEVALSPLLKTTTVPLAAHAYFLGSGIPSGVQEVVVTVSNSDSDRRALCYTVTSSQDSEVQNTATWLEESTTDPTASLALSGEECWVALASLSDTNQTSSISPLSGWTSNLETQEFFSRTGYWYRYNTVGTSDVTIGYDGTELTDSIGIGVAIKEGPPAPSEEMVTFSSNSHIYDTETETFNSDSNVYAEEIFNSNSHIWDTETATFSSDSHIEEMAYGDISAVIDTLAVSGSTFPDILVLDGDYVVVVGYDGNVLLDGNMHTFTINSEGAISDTVVDSWLVFDEKGKQPKILKLASDKYLLIYDNAVESFVKSLTISTTGVITKSFIDTLTLNARFIYSWALHTGDANNTCISNCFAGVVETYTADSEGAIGDTVIDSQDYGHGGQPGNVVEVSPGYYVAIYKDNVETFSLDVSGNITAVDSWDWTEFLGRLSRILKVPNSTKYLIAYEDQNEDGALLSFSISDTGTIAKSTIDSLVFEPGEINHIGNILSLGSGYFAITGMGNTLGEDGVVYTFSCDTDGNISDSVLDTMEFYDGSVNYCQASIITHIQGDVYAVVYYRQNSTDGIIKTFTIELPLAITATFNSDSHIWDTETETFNSDSHLYAEDTATFSSDSYTYDTETATFNSDSHIGETETATFNSNSHLYDEDTVTVQSDARIISRAQIENEYRIPKRIQPTMRNTDTTPQTGTRRSSTRGFRIL</sequence>
<dbReference type="AlphaFoldDB" id="A0A0F9LJ19"/>
<evidence type="ECO:0000256" key="1">
    <source>
        <dbReference type="SAM" id="MobiDB-lite"/>
    </source>
</evidence>
<feature type="compositionally biased region" description="Polar residues" evidence="1">
    <location>
        <begin position="734"/>
        <end position="743"/>
    </location>
</feature>
<comment type="caution">
    <text evidence="2">The sequence shown here is derived from an EMBL/GenBank/DDBJ whole genome shotgun (WGS) entry which is preliminary data.</text>
</comment>
<evidence type="ECO:0000313" key="2">
    <source>
        <dbReference type="EMBL" id="KKM87201.1"/>
    </source>
</evidence>
<feature type="region of interest" description="Disordered" evidence="1">
    <location>
        <begin position="729"/>
        <end position="757"/>
    </location>
</feature>
<dbReference type="EMBL" id="LAZR01007137">
    <property type="protein sequence ID" value="KKM87201.1"/>
    <property type="molecule type" value="Genomic_DNA"/>
</dbReference>
<gene>
    <name evidence="2" type="ORF">LCGC14_1271330</name>
</gene>
<protein>
    <submittedName>
        <fullName evidence="2">Uncharacterized protein</fullName>
    </submittedName>
</protein>
<feature type="compositionally biased region" description="Low complexity" evidence="1">
    <location>
        <begin position="744"/>
        <end position="757"/>
    </location>
</feature>
<accession>A0A0F9LJ19</accession>